<feature type="region of interest" description="Disordered" evidence="6">
    <location>
        <begin position="55"/>
        <end position="97"/>
    </location>
</feature>
<comment type="subcellular location">
    <subcellularLocation>
        <location evidence="5">Nucleus</location>
    </subcellularLocation>
</comment>
<keyword evidence="3 5" id="KW-0238">DNA-binding</keyword>
<dbReference type="SUPFAM" id="SSF82927">
    <property type="entry name" value="Cysteine-rich DNA binding domain, (DM domain)"/>
    <property type="match status" value="1"/>
</dbReference>
<dbReference type="PROSITE" id="PS50809">
    <property type="entry name" value="DM_2"/>
    <property type="match status" value="1"/>
</dbReference>
<dbReference type="OrthoDB" id="6162476at2759"/>
<dbReference type="WBParaSite" id="BXY_1672300.1">
    <property type="protein sequence ID" value="BXY_1672300.1"/>
    <property type="gene ID" value="BXY_1672300"/>
</dbReference>
<dbReference type="Gene3D" id="4.10.1040.10">
    <property type="entry name" value="DM DNA-binding domain"/>
    <property type="match status" value="1"/>
</dbReference>
<dbReference type="EMBL" id="CAJFCV020000004">
    <property type="protein sequence ID" value="CAG9118640.1"/>
    <property type="molecule type" value="Genomic_DNA"/>
</dbReference>
<dbReference type="Pfam" id="PF00751">
    <property type="entry name" value="DM"/>
    <property type="match status" value="1"/>
</dbReference>
<dbReference type="AlphaFoldDB" id="A0A1I7SUK1"/>
<dbReference type="PANTHER" id="PTHR12322:SF53">
    <property type="entry name" value="DOUBLESEX-MAB RELATED 11E"/>
    <property type="match status" value="1"/>
</dbReference>
<dbReference type="GO" id="GO:0046872">
    <property type="term" value="F:metal ion binding"/>
    <property type="evidence" value="ECO:0007669"/>
    <property type="project" value="UniProtKB-KW"/>
</dbReference>
<evidence type="ECO:0000313" key="9">
    <source>
        <dbReference type="EMBL" id="CAG9118640.1"/>
    </source>
</evidence>
<evidence type="ECO:0000256" key="1">
    <source>
        <dbReference type="ARBA" id="ARBA00022723"/>
    </source>
</evidence>
<evidence type="ECO:0000313" key="12">
    <source>
        <dbReference type="WBParaSite" id="BXY_1672300.1"/>
    </source>
</evidence>
<keyword evidence="11" id="KW-1185">Reference proteome</keyword>
<reference evidence="12" key="1">
    <citation type="submission" date="2016-11" db="UniProtKB">
        <authorList>
            <consortium name="WormBaseParasite"/>
        </authorList>
    </citation>
    <scope>IDENTIFICATION</scope>
</reference>
<evidence type="ECO:0000256" key="3">
    <source>
        <dbReference type="ARBA" id="ARBA00023125"/>
    </source>
</evidence>
<proteinExistence type="predicted"/>
<dbReference type="PROSITE" id="PS40000">
    <property type="entry name" value="DM_1"/>
    <property type="match status" value="1"/>
</dbReference>
<evidence type="ECO:0000256" key="4">
    <source>
        <dbReference type="ARBA" id="ARBA00023242"/>
    </source>
</evidence>
<dbReference type="Proteomes" id="UP000095284">
    <property type="component" value="Unplaced"/>
</dbReference>
<gene>
    <name evidence="8" type="ORF">BXYJ_LOCUS10305</name>
</gene>
<sequence>MPAAVQKMCGKCRQHGVIQAYKRHQNRCPFIECDCEKCHQVDDYRKRIRETVKRLKRRKSEEKKMAQDQLQNTPSTSSLHPSSNSASSSPSSAVSTCPSPSDEGLFFSDGLVNIASTQEPIKFIACKPIPLALLSGADVGMVQPCLLNECLISPSTMLEMLLQNALTNQS</sequence>
<evidence type="ECO:0000256" key="6">
    <source>
        <dbReference type="SAM" id="MobiDB-lite"/>
    </source>
</evidence>
<dbReference type="Proteomes" id="UP000582659">
    <property type="component" value="Unassembled WGS sequence"/>
</dbReference>
<dbReference type="SMART" id="SM00301">
    <property type="entry name" value="DM"/>
    <property type="match status" value="1"/>
</dbReference>
<evidence type="ECO:0000313" key="11">
    <source>
        <dbReference type="Proteomes" id="UP000659654"/>
    </source>
</evidence>
<dbReference type="SMR" id="A0A1I7SUK1"/>
<protein>
    <submittedName>
        <fullName evidence="8">(pine wood nematode) hypothetical protein</fullName>
    </submittedName>
    <submittedName>
        <fullName evidence="12">DM domain-containing protein</fullName>
    </submittedName>
</protein>
<organism evidence="10 12">
    <name type="scientific">Bursaphelenchus xylophilus</name>
    <name type="common">Pinewood nematode worm</name>
    <name type="synonym">Aphelenchoides xylophilus</name>
    <dbReference type="NCBI Taxonomy" id="6326"/>
    <lineage>
        <taxon>Eukaryota</taxon>
        <taxon>Metazoa</taxon>
        <taxon>Ecdysozoa</taxon>
        <taxon>Nematoda</taxon>
        <taxon>Chromadorea</taxon>
        <taxon>Rhabditida</taxon>
        <taxon>Tylenchina</taxon>
        <taxon>Tylenchomorpha</taxon>
        <taxon>Aphelenchoidea</taxon>
        <taxon>Aphelenchoididae</taxon>
        <taxon>Bursaphelenchus</taxon>
    </lineage>
</organism>
<dbReference type="eggNOG" id="ENOG502SZB9">
    <property type="taxonomic scope" value="Eukaryota"/>
</dbReference>
<accession>A0A1I7SUK1</accession>
<evidence type="ECO:0000256" key="5">
    <source>
        <dbReference type="PROSITE-ProRule" id="PRU00070"/>
    </source>
</evidence>
<feature type="compositionally biased region" description="Basic and acidic residues" evidence="6">
    <location>
        <begin position="55"/>
        <end position="66"/>
    </location>
</feature>
<feature type="compositionally biased region" description="Low complexity" evidence="6">
    <location>
        <begin position="73"/>
        <end position="97"/>
    </location>
</feature>
<dbReference type="GO" id="GO:0000981">
    <property type="term" value="F:DNA-binding transcription factor activity, RNA polymerase II-specific"/>
    <property type="evidence" value="ECO:0007669"/>
    <property type="project" value="TreeGrafter"/>
</dbReference>
<name>A0A1I7SUK1_BURXY</name>
<dbReference type="EMBL" id="CAJFDI010000004">
    <property type="protein sequence ID" value="CAD5228159.1"/>
    <property type="molecule type" value="Genomic_DNA"/>
</dbReference>
<keyword evidence="4 5" id="KW-0539">Nucleus</keyword>
<feature type="domain" description="DM" evidence="7">
    <location>
        <begin position="9"/>
        <end position="58"/>
    </location>
</feature>
<dbReference type="GO" id="GO:0000978">
    <property type="term" value="F:RNA polymerase II cis-regulatory region sequence-specific DNA binding"/>
    <property type="evidence" value="ECO:0007669"/>
    <property type="project" value="TreeGrafter"/>
</dbReference>
<keyword evidence="2 5" id="KW-0862">Zinc</keyword>
<dbReference type="GO" id="GO:0007548">
    <property type="term" value="P:sex differentiation"/>
    <property type="evidence" value="ECO:0007669"/>
    <property type="project" value="TreeGrafter"/>
</dbReference>
<dbReference type="PANTHER" id="PTHR12322">
    <property type="entry name" value="DOUBLESEX AND MAB-3 RELATED TRANSCRIPTION FACTOR DMRT"/>
    <property type="match status" value="1"/>
</dbReference>
<dbReference type="InterPro" id="IPR036407">
    <property type="entry name" value="DM_DNA-bd_sf"/>
</dbReference>
<evidence type="ECO:0000313" key="8">
    <source>
        <dbReference type="EMBL" id="CAD5228159.1"/>
    </source>
</evidence>
<evidence type="ECO:0000256" key="2">
    <source>
        <dbReference type="ARBA" id="ARBA00022833"/>
    </source>
</evidence>
<reference evidence="9" key="2">
    <citation type="submission" date="2020-08" db="EMBL/GenBank/DDBJ databases">
        <authorList>
            <person name="Kikuchi T."/>
        </authorList>
    </citation>
    <scope>NUCLEOTIDE SEQUENCE</scope>
    <source>
        <strain evidence="8">Ka4C1</strain>
    </source>
</reference>
<evidence type="ECO:0000259" key="7">
    <source>
        <dbReference type="PROSITE" id="PS50809"/>
    </source>
</evidence>
<dbReference type="GO" id="GO:0005634">
    <property type="term" value="C:nucleus"/>
    <property type="evidence" value="ECO:0007669"/>
    <property type="project" value="UniProtKB-SubCell"/>
</dbReference>
<feature type="DNA-binding region" description="DM" evidence="5">
    <location>
        <begin position="9"/>
        <end position="58"/>
    </location>
</feature>
<evidence type="ECO:0000313" key="10">
    <source>
        <dbReference type="Proteomes" id="UP000095284"/>
    </source>
</evidence>
<dbReference type="InterPro" id="IPR001275">
    <property type="entry name" value="DM_DNA-bd"/>
</dbReference>
<dbReference type="InterPro" id="IPR026607">
    <property type="entry name" value="DMRT"/>
</dbReference>
<keyword evidence="1 5" id="KW-0479">Metal-binding</keyword>
<dbReference type="Proteomes" id="UP000659654">
    <property type="component" value="Unassembled WGS sequence"/>
</dbReference>